<dbReference type="AlphaFoldDB" id="A0A564Y8V0"/>
<dbReference type="EMBL" id="CABIJS010000110">
    <property type="protein sequence ID" value="VUZ42944.1"/>
    <property type="molecule type" value="Genomic_DNA"/>
</dbReference>
<reference evidence="1 2" key="1">
    <citation type="submission" date="2019-07" db="EMBL/GenBank/DDBJ databases">
        <authorList>
            <person name="Jastrzebski P J."/>
            <person name="Paukszto L."/>
            <person name="Jastrzebski P J."/>
        </authorList>
    </citation>
    <scope>NUCLEOTIDE SEQUENCE [LARGE SCALE GENOMIC DNA]</scope>
    <source>
        <strain evidence="1 2">WMS-il1</strain>
    </source>
</reference>
<evidence type="ECO:0000313" key="2">
    <source>
        <dbReference type="Proteomes" id="UP000321570"/>
    </source>
</evidence>
<evidence type="ECO:0000313" key="1">
    <source>
        <dbReference type="EMBL" id="VUZ42944.1"/>
    </source>
</evidence>
<feature type="non-terminal residue" evidence="1">
    <location>
        <position position="1"/>
    </location>
</feature>
<name>A0A564Y8V0_HYMDI</name>
<keyword evidence="2" id="KW-1185">Reference proteome</keyword>
<gene>
    <name evidence="1" type="ORF">WMSIL1_LOCUS3430</name>
</gene>
<proteinExistence type="predicted"/>
<dbReference type="Proteomes" id="UP000321570">
    <property type="component" value="Unassembled WGS sequence"/>
</dbReference>
<organism evidence="1 2">
    <name type="scientific">Hymenolepis diminuta</name>
    <name type="common">Rat tapeworm</name>
    <dbReference type="NCBI Taxonomy" id="6216"/>
    <lineage>
        <taxon>Eukaryota</taxon>
        <taxon>Metazoa</taxon>
        <taxon>Spiralia</taxon>
        <taxon>Lophotrochozoa</taxon>
        <taxon>Platyhelminthes</taxon>
        <taxon>Cestoda</taxon>
        <taxon>Eucestoda</taxon>
        <taxon>Cyclophyllidea</taxon>
        <taxon>Hymenolepididae</taxon>
        <taxon>Hymenolepis</taxon>
    </lineage>
</organism>
<sequence length="131" mass="15055">ELQGRPQRKNHRHCLLCSWSQYQPPRVGLNPNVQRSRGEIPECNLLTNVSKRDDRAIFSSLREHLGKVHTNYHQIISKTRCNLCISTKKARSYCNCKNFQGLTGTFKTDGRIATSYIFDLAWLSCGDTKVE</sequence>
<protein>
    <submittedName>
        <fullName evidence="1">Uncharacterized protein</fullName>
    </submittedName>
</protein>
<accession>A0A564Y8V0</accession>